<evidence type="ECO:0000259" key="9">
    <source>
        <dbReference type="PROSITE" id="PS50850"/>
    </source>
</evidence>
<dbReference type="PANTHER" id="PTHR48020">
    <property type="entry name" value="PROTON MYO-INOSITOL COTRANSPORTER"/>
    <property type="match status" value="1"/>
</dbReference>
<feature type="transmembrane region" description="Helical" evidence="8">
    <location>
        <begin position="44"/>
        <end position="66"/>
    </location>
</feature>
<feature type="transmembrane region" description="Helical" evidence="8">
    <location>
        <begin position="485"/>
        <end position="507"/>
    </location>
</feature>
<evidence type="ECO:0000256" key="1">
    <source>
        <dbReference type="ARBA" id="ARBA00004141"/>
    </source>
</evidence>
<evidence type="ECO:0000313" key="11">
    <source>
        <dbReference type="Proteomes" id="UP000009282"/>
    </source>
</evidence>
<dbReference type="STRING" id="1085623.GNIT_0141"/>
<keyword evidence="4 8" id="KW-0812">Transmembrane</keyword>
<gene>
    <name evidence="10" type="ordered locus">GNIT_0141</name>
</gene>
<dbReference type="GO" id="GO:0016020">
    <property type="term" value="C:membrane"/>
    <property type="evidence" value="ECO:0007669"/>
    <property type="project" value="UniProtKB-SubCell"/>
</dbReference>
<sequence>MSKSVYFAIVVALGGFVFGFDASVISGVVGFVTNEFKLSDWQQGFVVSSPTLGALFGTLFAGFFADMFGRKKVIIVIAFLYLVSAIFSALSVSYTMLVTARIIGGIAFASLVVAPIYIAEIAPSKIRGKMISINQLNIVIGLSFAYFANYYLLQLSGSPAAWVSALGIEDNVWRWMLGLEVVPAFIFFALLFTIPESPRWLALNNREAQAKNVLLLLNGNNPGDSSMSSEQADSFIAEIKADRKQASRGATDSVLNLLKSLFSKKMRFVLLVGLVVAVCQQATGVNAIYFYAPSIFEQSGVGQNAAFSQAIWVGVINVVFTIVAMLLIDKLGRKPLMLIGLAGVFISMSIASYGFHNASYQLTETSIQSIESQEHRSKLMPILGQTFSNDVSFKNATIELLGEDDAREHQSSLIEAAVTMNSLIVLIGILGFVASFAVSLGPVMWVLLAEILPNRLRGIGIACIGAVNSAVSFSVQLLFPWELANFGTAITFLIYGLLAIIGFVLIYKMLPETKGRSLEEIEDVFGVRESQ</sequence>
<dbReference type="InterPro" id="IPR005829">
    <property type="entry name" value="Sugar_transporter_CS"/>
</dbReference>
<accession>G4QIV6</accession>
<organism evidence="10 11">
    <name type="scientific">Glaciecola nitratireducens (strain JCM 12485 / KCTC 12276 / FR1064)</name>
    <dbReference type="NCBI Taxonomy" id="1085623"/>
    <lineage>
        <taxon>Bacteria</taxon>
        <taxon>Pseudomonadati</taxon>
        <taxon>Pseudomonadota</taxon>
        <taxon>Gammaproteobacteria</taxon>
        <taxon>Alteromonadales</taxon>
        <taxon>Alteromonadaceae</taxon>
        <taxon>Brumicola</taxon>
    </lineage>
</organism>
<dbReference type="PROSITE" id="PS00216">
    <property type="entry name" value="SUGAR_TRANSPORT_1"/>
    <property type="match status" value="2"/>
</dbReference>
<evidence type="ECO:0000256" key="7">
    <source>
        <dbReference type="RuleBase" id="RU003346"/>
    </source>
</evidence>
<evidence type="ECO:0000256" key="4">
    <source>
        <dbReference type="ARBA" id="ARBA00022692"/>
    </source>
</evidence>
<dbReference type="InterPro" id="IPR005828">
    <property type="entry name" value="MFS_sugar_transport-like"/>
</dbReference>
<dbReference type="PROSITE" id="PS50850">
    <property type="entry name" value="MFS"/>
    <property type="match status" value="1"/>
</dbReference>
<dbReference type="eggNOG" id="COG2814">
    <property type="taxonomic scope" value="Bacteria"/>
</dbReference>
<feature type="transmembrane region" description="Helical" evidence="8">
    <location>
        <begin position="172"/>
        <end position="194"/>
    </location>
</feature>
<comment type="subcellular location">
    <subcellularLocation>
        <location evidence="1">Membrane</location>
        <topology evidence="1">Multi-pass membrane protein</topology>
    </subcellularLocation>
</comment>
<keyword evidence="11" id="KW-1185">Reference proteome</keyword>
<dbReference type="Gene3D" id="1.20.1250.20">
    <property type="entry name" value="MFS general substrate transporter like domains"/>
    <property type="match status" value="2"/>
</dbReference>
<dbReference type="HOGENOM" id="CLU_001265_30_5_6"/>
<dbReference type="InterPro" id="IPR036259">
    <property type="entry name" value="MFS_trans_sf"/>
</dbReference>
<feature type="transmembrane region" description="Helical" evidence="8">
    <location>
        <begin position="98"/>
        <end position="119"/>
    </location>
</feature>
<keyword evidence="3 7" id="KW-0813">Transport</keyword>
<feature type="domain" description="Major facilitator superfamily (MFS) profile" evidence="9">
    <location>
        <begin position="7"/>
        <end position="514"/>
    </location>
</feature>
<name>G4QIV6_GLANF</name>
<evidence type="ECO:0000256" key="8">
    <source>
        <dbReference type="SAM" id="Phobius"/>
    </source>
</evidence>
<comment type="similarity">
    <text evidence="2 7">Belongs to the major facilitator superfamily. Sugar transporter (TC 2.A.1.1) family.</text>
</comment>
<dbReference type="InterPro" id="IPR050814">
    <property type="entry name" value="Myo-inositol_Transporter"/>
</dbReference>
<dbReference type="PANTHER" id="PTHR48020:SF12">
    <property type="entry name" value="PROTON MYO-INOSITOL COTRANSPORTER"/>
    <property type="match status" value="1"/>
</dbReference>
<feature type="transmembrane region" description="Helical" evidence="8">
    <location>
        <begin position="459"/>
        <end position="479"/>
    </location>
</feature>
<evidence type="ECO:0000313" key="10">
    <source>
        <dbReference type="EMBL" id="AEP28295.1"/>
    </source>
</evidence>
<evidence type="ECO:0000256" key="2">
    <source>
        <dbReference type="ARBA" id="ARBA00010992"/>
    </source>
</evidence>
<dbReference type="KEGG" id="gni:GNIT_0141"/>
<protein>
    <submittedName>
        <fullName evidence="10">MFS transporter</fullName>
    </submittedName>
</protein>
<feature type="transmembrane region" description="Helical" evidence="8">
    <location>
        <begin position="310"/>
        <end position="328"/>
    </location>
</feature>
<keyword evidence="6 8" id="KW-0472">Membrane</keyword>
<feature type="transmembrane region" description="Helical" evidence="8">
    <location>
        <begin position="73"/>
        <end position="92"/>
    </location>
</feature>
<dbReference type="PRINTS" id="PR00171">
    <property type="entry name" value="SUGRTRNSPORT"/>
</dbReference>
<evidence type="ECO:0000256" key="5">
    <source>
        <dbReference type="ARBA" id="ARBA00022989"/>
    </source>
</evidence>
<dbReference type="RefSeq" id="WP_014107174.1">
    <property type="nucleotide sequence ID" value="NC_016041.1"/>
</dbReference>
<proteinExistence type="inferred from homology"/>
<dbReference type="InterPro" id="IPR020846">
    <property type="entry name" value="MFS_dom"/>
</dbReference>
<evidence type="ECO:0000256" key="6">
    <source>
        <dbReference type="ARBA" id="ARBA00023136"/>
    </source>
</evidence>
<dbReference type="AlphaFoldDB" id="G4QIV6"/>
<dbReference type="OrthoDB" id="5368493at2"/>
<dbReference type="GO" id="GO:0022857">
    <property type="term" value="F:transmembrane transporter activity"/>
    <property type="evidence" value="ECO:0007669"/>
    <property type="project" value="InterPro"/>
</dbReference>
<dbReference type="Pfam" id="PF00083">
    <property type="entry name" value="Sugar_tr"/>
    <property type="match status" value="2"/>
</dbReference>
<dbReference type="SUPFAM" id="SSF103473">
    <property type="entry name" value="MFS general substrate transporter"/>
    <property type="match status" value="1"/>
</dbReference>
<reference evidence="10 11" key="1">
    <citation type="journal article" date="2011" name="J. Bacteriol.">
        <title>Complete genome sequence of seawater bacterium Glaciecola nitratireducens FR1064T.</title>
        <authorList>
            <person name="Bian F."/>
            <person name="Qin Q.L."/>
            <person name="Xie B.B."/>
            <person name="Shu Y.L."/>
            <person name="Zhang X.Y."/>
            <person name="Yu Y."/>
            <person name="Chen B."/>
            <person name="Chen X.L."/>
            <person name="Zhou B.C."/>
            <person name="Zhang Y.Z."/>
        </authorList>
    </citation>
    <scope>NUCLEOTIDE SEQUENCE [LARGE SCALE GENOMIC DNA]</scope>
    <source>
        <strain evidence="11">JCM 12485 / KCTC 12276 / FR1064</strain>
    </source>
</reference>
<feature type="transmembrane region" description="Helical" evidence="8">
    <location>
        <begin position="7"/>
        <end position="32"/>
    </location>
</feature>
<dbReference type="EMBL" id="CP003060">
    <property type="protein sequence ID" value="AEP28295.1"/>
    <property type="molecule type" value="Genomic_DNA"/>
</dbReference>
<feature type="transmembrane region" description="Helical" evidence="8">
    <location>
        <begin position="268"/>
        <end position="290"/>
    </location>
</feature>
<dbReference type="Proteomes" id="UP000009282">
    <property type="component" value="Chromosome"/>
</dbReference>
<keyword evidence="5 8" id="KW-1133">Transmembrane helix</keyword>
<feature type="transmembrane region" description="Helical" evidence="8">
    <location>
        <begin position="335"/>
        <end position="355"/>
    </location>
</feature>
<dbReference type="NCBIfam" id="TIGR00879">
    <property type="entry name" value="SP"/>
    <property type="match status" value="1"/>
</dbReference>
<feature type="transmembrane region" description="Helical" evidence="8">
    <location>
        <begin position="423"/>
        <end position="447"/>
    </location>
</feature>
<dbReference type="InterPro" id="IPR003663">
    <property type="entry name" value="Sugar/inositol_transpt"/>
</dbReference>
<feature type="transmembrane region" description="Helical" evidence="8">
    <location>
        <begin position="131"/>
        <end position="152"/>
    </location>
</feature>
<evidence type="ECO:0000256" key="3">
    <source>
        <dbReference type="ARBA" id="ARBA00022448"/>
    </source>
</evidence>